<dbReference type="Gene3D" id="2.60.390.10">
    <property type="entry name" value="Beta-galactosidase, domain 3"/>
    <property type="match status" value="1"/>
</dbReference>
<proteinExistence type="inferred from homology"/>
<dbReference type="InterPro" id="IPR025300">
    <property type="entry name" value="BetaGal_jelly_roll_dom"/>
</dbReference>
<dbReference type="InterPro" id="IPR001944">
    <property type="entry name" value="Glycoside_Hdrlase_35"/>
</dbReference>
<comment type="caution">
    <text evidence="10">The sequence shown here is derived from an EMBL/GenBank/DDBJ whole genome shotgun (WGS) entry which is preliminary data.</text>
</comment>
<dbReference type="InterPro" id="IPR037110">
    <property type="entry name" value="Betagal_dom2_sf"/>
</dbReference>
<dbReference type="Pfam" id="PF10435">
    <property type="entry name" value="BetaGal_dom2"/>
    <property type="match status" value="1"/>
</dbReference>
<evidence type="ECO:0000256" key="3">
    <source>
        <dbReference type="ARBA" id="ARBA00012756"/>
    </source>
</evidence>
<dbReference type="GO" id="GO:0005975">
    <property type="term" value="P:carbohydrate metabolic process"/>
    <property type="evidence" value="ECO:0007669"/>
    <property type="project" value="InterPro"/>
</dbReference>
<dbReference type="InterPro" id="IPR025972">
    <property type="entry name" value="BetaGal_dom3"/>
</dbReference>
<evidence type="ECO:0000256" key="1">
    <source>
        <dbReference type="ARBA" id="ARBA00001412"/>
    </source>
</evidence>
<dbReference type="InterPro" id="IPR018954">
    <property type="entry name" value="Betagal_dom2"/>
</dbReference>
<dbReference type="EC" id="3.2.1.23" evidence="3"/>
<evidence type="ECO:0000256" key="5">
    <source>
        <dbReference type="ARBA" id="ARBA00022801"/>
    </source>
</evidence>
<dbReference type="SUPFAM" id="SSF51011">
    <property type="entry name" value="Glycosyl hydrolase domain"/>
    <property type="match status" value="1"/>
</dbReference>
<dbReference type="InterPro" id="IPR008979">
    <property type="entry name" value="Galactose-bd-like_sf"/>
</dbReference>
<feature type="domain" description="Beta-galactosidase" evidence="9">
    <location>
        <begin position="418"/>
        <end position="611"/>
    </location>
</feature>
<dbReference type="Gene3D" id="2.60.120.260">
    <property type="entry name" value="Galactose-binding domain-like"/>
    <property type="match status" value="2"/>
</dbReference>
<dbReference type="Gene3D" id="2.102.20.10">
    <property type="entry name" value="Beta-galactosidase, domain 2"/>
    <property type="match status" value="1"/>
</dbReference>
<keyword evidence="5" id="KW-0378">Hydrolase</keyword>
<keyword evidence="7" id="KW-0326">Glycosidase</keyword>
<dbReference type="SUPFAM" id="SSF117100">
    <property type="entry name" value="Beta-galactosidase LacA, domain 3"/>
    <property type="match status" value="1"/>
</dbReference>
<name>A0AAD5RLC3_9PEZI</name>
<dbReference type="SUPFAM" id="SSF49785">
    <property type="entry name" value="Galactose-binding domain-like"/>
    <property type="match status" value="2"/>
</dbReference>
<dbReference type="Proteomes" id="UP001201980">
    <property type="component" value="Unassembled WGS sequence"/>
</dbReference>
<keyword evidence="4" id="KW-0732">Signal</keyword>
<organism evidence="10 11">
    <name type="scientific">Zalerion maritima</name>
    <dbReference type="NCBI Taxonomy" id="339359"/>
    <lineage>
        <taxon>Eukaryota</taxon>
        <taxon>Fungi</taxon>
        <taxon>Dikarya</taxon>
        <taxon>Ascomycota</taxon>
        <taxon>Pezizomycotina</taxon>
        <taxon>Sordariomycetes</taxon>
        <taxon>Lulworthiomycetidae</taxon>
        <taxon>Lulworthiales</taxon>
        <taxon>Lulworthiaceae</taxon>
        <taxon>Zalerion</taxon>
    </lineage>
</organism>
<dbReference type="Pfam" id="PF01301">
    <property type="entry name" value="Glyco_hydro_35"/>
    <property type="match status" value="1"/>
</dbReference>
<dbReference type="AlphaFoldDB" id="A0AAD5RLC3"/>
<dbReference type="EMBL" id="JAKWBI020000324">
    <property type="protein sequence ID" value="KAJ2896575.1"/>
    <property type="molecule type" value="Genomic_DNA"/>
</dbReference>
<evidence type="ECO:0000256" key="6">
    <source>
        <dbReference type="ARBA" id="ARBA00023180"/>
    </source>
</evidence>
<dbReference type="GO" id="GO:0004565">
    <property type="term" value="F:beta-galactosidase activity"/>
    <property type="evidence" value="ECO:0007669"/>
    <property type="project" value="UniProtKB-EC"/>
</dbReference>
<dbReference type="SUPFAM" id="SSF51445">
    <property type="entry name" value="(Trans)glycosidases"/>
    <property type="match status" value="1"/>
</dbReference>
<dbReference type="Gene3D" id="3.20.20.80">
    <property type="entry name" value="Glycosidases"/>
    <property type="match status" value="1"/>
</dbReference>
<dbReference type="InterPro" id="IPR031330">
    <property type="entry name" value="Gly_Hdrlase_35_cat"/>
</dbReference>
<gene>
    <name evidence="10" type="ORF">MKZ38_005431</name>
</gene>
<evidence type="ECO:0000259" key="9">
    <source>
        <dbReference type="SMART" id="SM01029"/>
    </source>
</evidence>
<dbReference type="FunFam" id="3.20.20.80:FF:000040">
    <property type="entry name" value="Beta-galactosidase A"/>
    <property type="match status" value="1"/>
</dbReference>
<evidence type="ECO:0000256" key="4">
    <source>
        <dbReference type="ARBA" id="ARBA00022729"/>
    </source>
</evidence>
<dbReference type="InterPro" id="IPR036833">
    <property type="entry name" value="BetaGal_dom3_sf"/>
</dbReference>
<evidence type="ECO:0000256" key="2">
    <source>
        <dbReference type="ARBA" id="ARBA00009809"/>
    </source>
</evidence>
<keyword evidence="11" id="KW-1185">Reference proteome</keyword>
<dbReference type="PANTHER" id="PTHR23421">
    <property type="entry name" value="BETA-GALACTOSIDASE RELATED"/>
    <property type="match status" value="1"/>
</dbReference>
<evidence type="ECO:0000313" key="11">
    <source>
        <dbReference type="Proteomes" id="UP001201980"/>
    </source>
</evidence>
<keyword evidence="6" id="KW-0325">Glycoprotein</keyword>
<dbReference type="Pfam" id="PF13363">
    <property type="entry name" value="BetaGal_dom3"/>
    <property type="match status" value="1"/>
</dbReference>
<evidence type="ECO:0000256" key="8">
    <source>
        <dbReference type="RuleBase" id="RU003679"/>
    </source>
</evidence>
<sequence length="1051" mass="115561">MRVQYGLVTRKKHGDMANMISSILLSLIFAPLASWVVAQTDSDGWPLHDNGLTDLVQWDHFSYIINEERLFVFSGEFHPWRFPVPALWRDLLEKVKAAGFNTFSIYLSWGYHEASPGALDFRTGAHNFTAVMTLATELGMYMIIRPGPYVNAEANAGGFPLWLTTGEYGDLRNDDERYAAAWEPYWSEVSTVIKPHLITNGGNVIMFQIENELNGQWSNIAERTLNPTIANYMQVLGDSARESGIDVPLSHNAPNMNGYSWSTDFSNATGNVDVVGLDSYPSCWSCNLSECTGTNGEYVAFQVVDYTGYFEVQSPTQPNFVPEFQGGSYNVWGGPRGGCPSDIGADFANMFYRNLIFQRVTAISLYMIFGASNWGWSACPVVASSYDYSSPVQENRGIGSKYYETKLLTLFTRAANDQLAKTNVMGTGTNYTDNSAIATAELRNLDTEAAFYVVMHDYSPSGSKETFHLDVTTSEGEMTIPRYSSSNNNNNNNNNKSSAITINGHRAKILPTDFVFGEKTLLYSTAEVLTFSIADGAEVLALWLPEGESGEFSLKGVKWAKAVGHSSPGVKIHKERLGITVSYTQAPGLTVLVLEGGSRVLLLDRAAAYRFWAPALDNRPLVLPENTILVHGPYLVRSASYHSRARTLEVNGDEEEATTMTVFAPPGIRSIYWNGDKVRIVSRDGNMYTVALPDPGSFALPSLGPWKSTDSLPEILTGYSPTSAAWVVANNSDTPNPTVPASNNPVLYVDDYQIHTGNHIYRATFETTLEPPTAVFLDLIGGLAFGWSVWLNGDYIGSYLGLSYLGTNSMTFDFSNATLVEEGENVLVVLMDNSGHDLRGSAIDPRGITNATLIGPGSYDFVEWRIAGTAGREDNIDPTRGPLNEGGLYAERVGMHLPGYDTSSWTDVLESNATLAVPGAGVSVFYTEVTLSVPSGLDASITFQLTSTEDGTFTPSGAYSNRLRALLFVNGYQYGRFNPYIGNQIVFPVPPGILDYQGSNAILVTVWSQDTDGVEIMVDWKLDYVHSTNFDFNFDSSELRPRWSEDRLLYG</sequence>
<evidence type="ECO:0000256" key="7">
    <source>
        <dbReference type="ARBA" id="ARBA00023295"/>
    </source>
</evidence>
<dbReference type="Pfam" id="PF13364">
    <property type="entry name" value="BetaGal_ABD2"/>
    <property type="match status" value="2"/>
</dbReference>
<comment type="catalytic activity">
    <reaction evidence="1">
        <text>Hydrolysis of terminal non-reducing beta-D-galactose residues in beta-D-galactosides.</text>
        <dbReference type="EC" id="3.2.1.23"/>
    </reaction>
</comment>
<comment type="similarity">
    <text evidence="2 8">Belongs to the glycosyl hydrolase 35 family.</text>
</comment>
<reference evidence="10" key="1">
    <citation type="submission" date="2022-07" db="EMBL/GenBank/DDBJ databases">
        <title>Draft genome sequence of Zalerion maritima ATCC 34329, a (micro)plastics degrading marine fungus.</title>
        <authorList>
            <person name="Paco A."/>
            <person name="Goncalves M.F.M."/>
            <person name="Rocha-Santos T.A.P."/>
            <person name="Alves A."/>
        </authorList>
    </citation>
    <scope>NUCLEOTIDE SEQUENCE</scope>
    <source>
        <strain evidence="10">ATCC 34329</strain>
    </source>
</reference>
<dbReference type="SMART" id="SM01029">
    <property type="entry name" value="BetaGal_dom2"/>
    <property type="match status" value="1"/>
</dbReference>
<dbReference type="InterPro" id="IPR017853">
    <property type="entry name" value="GH"/>
</dbReference>
<dbReference type="PRINTS" id="PR00742">
    <property type="entry name" value="GLHYDRLASE35"/>
</dbReference>
<evidence type="ECO:0000313" key="10">
    <source>
        <dbReference type="EMBL" id="KAJ2896575.1"/>
    </source>
</evidence>
<protein>
    <recommendedName>
        <fullName evidence="3">beta-galactosidase</fullName>
        <ecNumber evidence="3">3.2.1.23</ecNumber>
    </recommendedName>
</protein>
<accession>A0AAD5RLC3</accession>